<reference evidence="10 11" key="1">
    <citation type="journal article" date="2024" name="Nat. Commun.">
        <title>Phylogenomics reveals the evolutionary origins of lichenization in chlorophyte algae.</title>
        <authorList>
            <person name="Puginier C."/>
            <person name="Libourel C."/>
            <person name="Otte J."/>
            <person name="Skaloud P."/>
            <person name="Haon M."/>
            <person name="Grisel S."/>
            <person name="Petersen M."/>
            <person name="Berrin J.G."/>
            <person name="Delaux P.M."/>
            <person name="Dal Grande F."/>
            <person name="Keller J."/>
        </authorList>
    </citation>
    <scope>NUCLEOTIDE SEQUENCE [LARGE SCALE GENOMIC DNA]</scope>
    <source>
        <strain evidence="10 11">SAG 245.80</strain>
    </source>
</reference>
<evidence type="ECO:0000313" key="11">
    <source>
        <dbReference type="Proteomes" id="UP001445335"/>
    </source>
</evidence>
<dbReference type="GO" id="GO:0006508">
    <property type="term" value="P:proteolysis"/>
    <property type="evidence" value="ECO:0007669"/>
    <property type="project" value="UniProtKB-KW"/>
</dbReference>
<proteinExistence type="inferred from homology"/>
<evidence type="ECO:0000256" key="6">
    <source>
        <dbReference type="ARBA" id="ARBA00022825"/>
    </source>
</evidence>
<dbReference type="EC" id="3.4.21.-" evidence="7"/>
<organism evidence="10 11">
    <name type="scientific">Elliptochloris bilobata</name>
    <dbReference type="NCBI Taxonomy" id="381761"/>
    <lineage>
        <taxon>Eukaryota</taxon>
        <taxon>Viridiplantae</taxon>
        <taxon>Chlorophyta</taxon>
        <taxon>core chlorophytes</taxon>
        <taxon>Trebouxiophyceae</taxon>
        <taxon>Trebouxiophyceae incertae sedis</taxon>
        <taxon>Elliptochloris clade</taxon>
        <taxon>Elliptochloris</taxon>
    </lineage>
</organism>
<keyword evidence="3 7" id="KW-0645">Protease</keyword>
<dbReference type="GO" id="GO:0004252">
    <property type="term" value="F:serine-type endopeptidase activity"/>
    <property type="evidence" value="ECO:0007669"/>
    <property type="project" value="InterPro"/>
</dbReference>
<protein>
    <recommendedName>
        <fullName evidence="7">Serine protease</fullName>
        <ecNumber evidence="7">3.4.21.-</ecNumber>
    </recommendedName>
</protein>
<evidence type="ECO:0000256" key="2">
    <source>
        <dbReference type="ARBA" id="ARBA00008764"/>
    </source>
</evidence>
<dbReference type="SUPFAM" id="SSF50494">
    <property type="entry name" value="Trypsin-like serine proteases"/>
    <property type="match status" value="1"/>
</dbReference>
<dbReference type="PROSITE" id="PS00134">
    <property type="entry name" value="TRYPSIN_HIS"/>
    <property type="match status" value="1"/>
</dbReference>
<evidence type="ECO:0000256" key="8">
    <source>
        <dbReference type="SAM" id="MobiDB-lite"/>
    </source>
</evidence>
<dbReference type="AlphaFoldDB" id="A0AAW1REL6"/>
<sequence length="310" mass="33710">MVQLSGQIELSRPRNRLVYNRGSWPPERCRRALLQRGGAAGGGAATEGVVDEGSRGTDPNPRPTPDTPAAAEAARNATDEVIVGADDRTRVNATTTYPWRAIGSLVGDTAKNSIECTAALISPSFLITAAHCVYVPNGGYLSNLRFDAGRDDAQLPYGTAKGVRASVPDAYRRLADADTSDSDYGSRRPYDWAVVKLDTTIGDRLGYFGRFRDFDNSNFVMNTAGYPFDKGNQMWFSTCDHQRISPSVGSVFPYFCDTQPGNSGGPIWVNQDGKRYYIGIHTGSDSLETNFGTRYSSEVHAFVVNAMATF</sequence>
<accession>A0AAW1REL6</accession>
<dbReference type="InterPro" id="IPR008256">
    <property type="entry name" value="Peptidase_S1B"/>
</dbReference>
<keyword evidence="6 7" id="KW-0720">Serine protease</keyword>
<keyword evidence="4" id="KW-0732">Signal</keyword>
<dbReference type="InterPro" id="IPR009003">
    <property type="entry name" value="Peptidase_S1_PA"/>
</dbReference>
<comment type="similarity">
    <text evidence="1">Belongs to the peptidase S1 family.</text>
</comment>
<dbReference type="PRINTS" id="PR00839">
    <property type="entry name" value="V8PROTEASE"/>
</dbReference>
<gene>
    <name evidence="10" type="ORF">WJX81_007115</name>
</gene>
<dbReference type="InterPro" id="IPR050966">
    <property type="entry name" value="Glutamyl_endopeptidase"/>
</dbReference>
<dbReference type="Proteomes" id="UP001445335">
    <property type="component" value="Unassembled WGS sequence"/>
</dbReference>
<comment type="caution">
    <text evidence="10">The sequence shown here is derived from an EMBL/GenBank/DDBJ whole genome shotgun (WGS) entry which is preliminary data.</text>
</comment>
<evidence type="ECO:0000256" key="4">
    <source>
        <dbReference type="ARBA" id="ARBA00022729"/>
    </source>
</evidence>
<dbReference type="InterPro" id="IPR043504">
    <property type="entry name" value="Peptidase_S1_PA_chymotrypsin"/>
</dbReference>
<dbReference type="PANTHER" id="PTHR15462">
    <property type="entry name" value="SERINE PROTEASE"/>
    <property type="match status" value="1"/>
</dbReference>
<dbReference type="Gene3D" id="2.40.10.10">
    <property type="entry name" value="Trypsin-like serine proteases"/>
    <property type="match status" value="2"/>
</dbReference>
<keyword evidence="5 7" id="KW-0378">Hydrolase</keyword>
<feature type="region of interest" description="Disordered" evidence="8">
    <location>
        <begin position="37"/>
        <end position="75"/>
    </location>
</feature>
<keyword evidence="11" id="KW-1185">Reference proteome</keyword>
<evidence type="ECO:0000256" key="7">
    <source>
        <dbReference type="RuleBase" id="RU004296"/>
    </source>
</evidence>
<dbReference type="EMBL" id="JALJOU010000042">
    <property type="protein sequence ID" value="KAK9832103.1"/>
    <property type="molecule type" value="Genomic_DNA"/>
</dbReference>
<evidence type="ECO:0000256" key="5">
    <source>
        <dbReference type="ARBA" id="ARBA00022801"/>
    </source>
</evidence>
<dbReference type="Pfam" id="PF00089">
    <property type="entry name" value="Trypsin"/>
    <property type="match status" value="1"/>
</dbReference>
<comment type="similarity">
    <text evidence="2 7">Belongs to the peptidase S1B family.</text>
</comment>
<name>A0AAW1REL6_9CHLO</name>
<feature type="domain" description="Peptidase S1" evidence="9">
    <location>
        <begin position="99"/>
        <end position="286"/>
    </location>
</feature>
<evidence type="ECO:0000256" key="3">
    <source>
        <dbReference type="ARBA" id="ARBA00022670"/>
    </source>
</evidence>
<dbReference type="PANTHER" id="PTHR15462:SF8">
    <property type="entry name" value="SERINE PROTEASE"/>
    <property type="match status" value="1"/>
</dbReference>
<evidence type="ECO:0000259" key="9">
    <source>
        <dbReference type="Pfam" id="PF00089"/>
    </source>
</evidence>
<dbReference type="InterPro" id="IPR018114">
    <property type="entry name" value="TRYPSIN_HIS"/>
</dbReference>
<evidence type="ECO:0000256" key="1">
    <source>
        <dbReference type="ARBA" id="ARBA00007664"/>
    </source>
</evidence>
<evidence type="ECO:0000313" key="10">
    <source>
        <dbReference type="EMBL" id="KAK9832103.1"/>
    </source>
</evidence>
<dbReference type="InterPro" id="IPR001254">
    <property type="entry name" value="Trypsin_dom"/>
</dbReference>